<dbReference type="KEGG" id="sgp:SpiGrapes_1674"/>
<comment type="subcellular location">
    <subcellularLocation>
        <location evidence="1">Cell envelope</location>
    </subcellularLocation>
</comment>
<keyword evidence="4" id="KW-1185">Reference proteome</keyword>
<dbReference type="PROSITE" id="PS51257">
    <property type="entry name" value="PROKAR_LIPOPROTEIN"/>
    <property type="match status" value="1"/>
</dbReference>
<gene>
    <name evidence="3" type="ordered locus">SpiGrapes_1674</name>
</gene>
<dbReference type="InterPro" id="IPR042229">
    <property type="entry name" value="Listeria/Bacterioides_rpt_sf"/>
</dbReference>
<name>G8QWX3_SPHPG</name>
<dbReference type="eggNOG" id="COG2706">
    <property type="taxonomic scope" value="Bacteria"/>
</dbReference>
<dbReference type="GO" id="GO:0030313">
    <property type="term" value="C:cell envelope"/>
    <property type="evidence" value="ECO:0007669"/>
    <property type="project" value="UniProtKB-SubCell"/>
</dbReference>
<dbReference type="RefSeq" id="WP_014270320.1">
    <property type="nucleotide sequence ID" value="NC_016633.1"/>
</dbReference>
<sequence length="602" mass="64212">MTKKKITFVLLSCLIMLGLVVSCDPQALNVNQKGTLEISFNRFNSRGFYGPEIDMTVDHYVISGSGPVTATFGPVTTDGVSSETINDLIAGAWTITATAYNADDIAIGDGSMQVTIVAAHTTETTILVEEYDGSGTLSFTVVWPSTSNLADPHVTLTLTRNGSSSSSMLVTTVDASTYTATCSDNLPVGSYSLAVNLTDGAVSYNGPVHTIRIVKDVTTEGTYTFTSLSATPTEGNLRAAITNGIEDPFAVTLSRKAEQVAEGRYTRFTAAVPDSVDCEFAWYVDGVKLSNTGKVAFIGGNLAIGYHYIDVLASTQGLLTSASSTLSVVDAGEDEYMTFLLKGTDTPEQKPYYICFEAGPTGDWSALGISGVLDGSVYASKMNAPSVANQGTAFLAFDESMDTTTWNPEIGDPMLMLFIPQSAEGEFPAADFPEDFGTVPPNMLFQFIDASDPANPKQLNYLTNDSSNASIAVTLDSYGEVGERLIGSFVVDSAELVSPSMSRGNYSLECSFNVKRSSNIEFYTLSYDANGAEGIVPETYESPAAVEYQVGDDSSLVYAGYTFVEWNTASDGTGDAYESGAPFTIPDHDVTLYAIWEESIPR</sequence>
<evidence type="ECO:0000256" key="2">
    <source>
        <dbReference type="SAM" id="SignalP"/>
    </source>
</evidence>
<dbReference type="OrthoDB" id="9782766at2"/>
<protein>
    <submittedName>
        <fullName evidence="3">Conserved repeat protein (List_Bact_rpt)</fullName>
    </submittedName>
</protein>
<feature type="chain" id="PRO_5003514005" evidence="2">
    <location>
        <begin position="28"/>
        <end position="602"/>
    </location>
</feature>
<organism evidence="3 4">
    <name type="scientific">Sphaerochaeta pleomorpha (strain ATCC BAA-1885 / DSM 22778 / Grapes)</name>
    <dbReference type="NCBI Taxonomy" id="158190"/>
    <lineage>
        <taxon>Bacteria</taxon>
        <taxon>Pseudomonadati</taxon>
        <taxon>Spirochaetota</taxon>
        <taxon>Spirochaetia</taxon>
        <taxon>Spirochaetales</taxon>
        <taxon>Sphaerochaetaceae</taxon>
        <taxon>Sphaerochaeta</taxon>
    </lineage>
</organism>
<evidence type="ECO:0000313" key="4">
    <source>
        <dbReference type="Proteomes" id="UP000005632"/>
    </source>
</evidence>
<dbReference type="Gene3D" id="2.60.40.4270">
    <property type="entry name" value="Listeria-Bacteroides repeat domain"/>
    <property type="match status" value="1"/>
</dbReference>
<keyword evidence="2" id="KW-0732">Signal</keyword>
<dbReference type="EMBL" id="CP003155">
    <property type="protein sequence ID" value="AEV29477.1"/>
    <property type="molecule type" value="Genomic_DNA"/>
</dbReference>
<dbReference type="Pfam" id="PF09479">
    <property type="entry name" value="Flg_new"/>
    <property type="match status" value="1"/>
</dbReference>
<accession>G8QWX3</accession>
<dbReference type="STRING" id="158190.SpiGrapes_1674"/>
<proteinExistence type="predicted"/>
<reference evidence="3 4" key="1">
    <citation type="submission" date="2011-11" db="EMBL/GenBank/DDBJ databases">
        <title>Complete sequence of Spirochaeta sp. grapes.</title>
        <authorList>
            <consortium name="US DOE Joint Genome Institute"/>
            <person name="Lucas S."/>
            <person name="Han J."/>
            <person name="Lapidus A."/>
            <person name="Cheng J.-F."/>
            <person name="Goodwin L."/>
            <person name="Pitluck S."/>
            <person name="Peters L."/>
            <person name="Ovchinnikova G."/>
            <person name="Munk A.C."/>
            <person name="Detter J.C."/>
            <person name="Han C."/>
            <person name="Tapia R."/>
            <person name="Land M."/>
            <person name="Hauser L."/>
            <person name="Kyrpides N."/>
            <person name="Ivanova N."/>
            <person name="Pagani I."/>
            <person name="Ritalahtilisa K."/>
            <person name="Loeffler F."/>
            <person name="Woyke T."/>
        </authorList>
    </citation>
    <scope>NUCLEOTIDE SEQUENCE [LARGE SCALE GENOMIC DNA]</scope>
    <source>
        <strain evidence="4">ATCC BAA-1885 / DSM 22778 / Grapes</strain>
    </source>
</reference>
<evidence type="ECO:0000313" key="3">
    <source>
        <dbReference type="EMBL" id="AEV29477.1"/>
    </source>
</evidence>
<evidence type="ECO:0000256" key="1">
    <source>
        <dbReference type="ARBA" id="ARBA00004196"/>
    </source>
</evidence>
<dbReference type="Proteomes" id="UP000005632">
    <property type="component" value="Chromosome"/>
</dbReference>
<dbReference type="HOGENOM" id="CLU_453340_0_0_12"/>
<dbReference type="AlphaFoldDB" id="G8QWX3"/>
<dbReference type="InterPro" id="IPR013378">
    <property type="entry name" value="InlB-like_B-rpt"/>
</dbReference>
<feature type="signal peptide" evidence="2">
    <location>
        <begin position="1"/>
        <end position="27"/>
    </location>
</feature>